<protein>
    <recommendedName>
        <fullName evidence="10">Cytochrome P450</fullName>
    </recommendedName>
</protein>
<dbReference type="GO" id="GO:0016705">
    <property type="term" value="F:oxidoreductase activity, acting on paired donors, with incorporation or reduction of molecular oxygen"/>
    <property type="evidence" value="ECO:0007669"/>
    <property type="project" value="InterPro"/>
</dbReference>
<dbReference type="GO" id="GO:0004497">
    <property type="term" value="F:monooxygenase activity"/>
    <property type="evidence" value="ECO:0007669"/>
    <property type="project" value="InterPro"/>
</dbReference>
<evidence type="ECO:0000256" key="1">
    <source>
        <dbReference type="ARBA" id="ARBA00010617"/>
    </source>
</evidence>
<evidence type="ECO:0000256" key="3">
    <source>
        <dbReference type="ARBA" id="ARBA00023002"/>
    </source>
</evidence>
<dbReference type="InterPro" id="IPR001128">
    <property type="entry name" value="Cyt_P450"/>
</dbReference>
<dbReference type="OrthoDB" id="1470350at2759"/>
<feature type="binding site" description="axial binding residue" evidence="5">
    <location>
        <position position="521"/>
    </location>
    <ligand>
        <name>heme</name>
        <dbReference type="ChEBI" id="CHEBI:30413"/>
    </ligand>
    <ligandPart>
        <name>Fe</name>
        <dbReference type="ChEBI" id="CHEBI:18248"/>
    </ligandPart>
</feature>
<dbReference type="Proteomes" id="UP000626109">
    <property type="component" value="Unassembled WGS sequence"/>
</dbReference>
<dbReference type="GO" id="GO:0020037">
    <property type="term" value="F:heme binding"/>
    <property type="evidence" value="ECO:0007669"/>
    <property type="project" value="InterPro"/>
</dbReference>
<evidence type="ECO:0000256" key="5">
    <source>
        <dbReference type="PIRSR" id="PIRSR602401-1"/>
    </source>
</evidence>
<dbReference type="InterPro" id="IPR002401">
    <property type="entry name" value="Cyt_P450_E_grp-I"/>
</dbReference>
<reference evidence="7" key="1">
    <citation type="submission" date="2021-02" db="EMBL/GenBank/DDBJ databases">
        <authorList>
            <person name="Dougan E. K."/>
            <person name="Rhodes N."/>
            <person name="Thang M."/>
            <person name="Chan C."/>
        </authorList>
    </citation>
    <scope>NUCLEOTIDE SEQUENCE</scope>
</reference>
<comment type="similarity">
    <text evidence="1">Belongs to the cytochrome P450 family.</text>
</comment>
<dbReference type="PANTHER" id="PTHR24296">
    <property type="entry name" value="CYTOCHROME P450"/>
    <property type="match status" value="1"/>
</dbReference>
<dbReference type="PRINTS" id="PR00385">
    <property type="entry name" value="P450"/>
</dbReference>
<evidence type="ECO:0008006" key="10">
    <source>
        <dbReference type="Google" id="ProtNLM"/>
    </source>
</evidence>
<dbReference type="SUPFAM" id="SSF48264">
    <property type="entry name" value="Cytochrome P450"/>
    <property type="match status" value="1"/>
</dbReference>
<dbReference type="EMBL" id="CAJNNW010027764">
    <property type="protein sequence ID" value="CAE8693051.1"/>
    <property type="molecule type" value="Genomic_DNA"/>
</dbReference>
<comment type="caution">
    <text evidence="7">The sequence shown here is derived from an EMBL/GenBank/DDBJ whole genome shotgun (WGS) entry which is preliminary data.</text>
</comment>
<evidence type="ECO:0000256" key="4">
    <source>
        <dbReference type="ARBA" id="ARBA00023004"/>
    </source>
</evidence>
<dbReference type="Proteomes" id="UP000654075">
    <property type="component" value="Unassembled WGS sequence"/>
</dbReference>
<dbReference type="EMBL" id="CAJNNV010027677">
    <property type="protein sequence ID" value="CAE8621232.1"/>
    <property type="molecule type" value="Genomic_DNA"/>
</dbReference>
<keyword evidence="2 5" id="KW-0479">Metal-binding</keyword>
<comment type="cofactor">
    <cofactor evidence="5">
        <name>heme</name>
        <dbReference type="ChEBI" id="CHEBI:30413"/>
    </cofactor>
</comment>
<dbReference type="EMBL" id="CAJNNV010002582">
    <property type="protein sequence ID" value="CAE8587430.1"/>
    <property type="molecule type" value="Genomic_DNA"/>
</dbReference>
<dbReference type="Pfam" id="PF00067">
    <property type="entry name" value="p450"/>
    <property type="match status" value="1"/>
</dbReference>
<keyword evidence="4 5" id="KW-0408">Iron</keyword>
<evidence type="ECO:0000256" key="2">
    <source>
        <dbReference type="ARBA" id="ARBA00022723"/>
    </source>
</evidence>
<name>A0A813G3T7_POLGL</name>
<evidence type="ECO:0000313" key="6">
    <source>
        <dbReference type="EMBL" id="CAE8587430.1"/>
    </source>
</evidence>
<evidence type="ECO:0000313" key="7">
    <source>
        <dbReference type="EMBL" id="CAE8621232.1"/>
    </source>
</evidence>
<organism evidence="7 9">
    <name type="scientific">Polarella glacialis</name>
    <name type="common">Dinoflagellate</name>
    <dbReference type="NCBI Taxonomy" id="89957"/>
    <lineage>
        <taxon>Eukaryota</taxon>
        <taxon>Sar</taxon>
        <taxon>Alveolata</taxon>
        <taxon>Dinophyceae</taxon>
        <taxon>Suessiales</taxon>
        <taxon>Suessiaceae</taxon>
        <taxon>Polarella</taxon>
    </lineage>
</organism>
<keyword evidence="5" id="KW-0349">Heme</keyword>
<dbReference type="Gene3D" id="1.10.630.10">
    <property type="entry name" value="Cytochrome P450"/>
    <property type="match status" value="1"/>
</dbReference>
<sequence>MAVRSDPGDAVACIWRASTVPALQLMHVVVDQIRNSLPTSLRDQPLRCAVYAYAAYFSASFTLNFIVRPCLRKREASRTAEQLPNSSPSLFWGHFRDIFETNQDRVYDRMREFFHNKAKTAQLATPFFDLTPVWIITIDARNVKHILQDSFDNYIKTDVNTKALPKMLNPGEKQFVGDGIFAIDHGPHAEDAGKSWKMQRKFAMQILNKTSFQTHMCDCFQKQAMNSCAWITNQGAQPVDLQDVFRRFTMESVGNIFFNMDFDLLNPANTSTKLGFGACFDEVTAASVRLKSPSALLYALSDLCPHPLGHVLSHLYWSGSEQRLFLAKCAELRSYAYDIICTSRKDPLLGARRDLLALFLNARQEDGTPLDDKMLVELVISFALAGRDTTASLLSWTAFLLTQNLHVQIKLREEVFAQLGQAVPTYKDMDKMPYLRGVLWEVLRLRPVVPLDMKTAVKADVLPDGTYVPRNANVLFFPFGVGLDQERWGQDVQEMRPERWIGKPLPSAFDFPVFQAGPRICPGINMALFEAGVMLATLMQHFELTLAGSAEEVRYDQNEVMGIKGELLVKATPLEVEERVDSRKDGA</sequence>
<evidence type="ECO:0000313" key="8">
    <source>
        <dbReference type="EMBL" id="CAE8693051.1"/>
    </source>
</evidence>
<accession>A0A813G3T7</accession>
<dbReference type="OMA" id="FHQLARH"/>
<dbReference type="PRINTS" id="PR00463">
    <property type="entry name" value="EP450I"/>
</dbReference>
<dbReference type="InterPro" id="IPR036396">
    <property type="entry name" value="Cyt_P450_sf"/>
</dbReference>
<dbReference type="AlphaFoldDB" id="A0A813G3T7"/>
<gene>
    <name evidence="7" type="ORF">PGLA1383_LOCUS38753</name>
    <name evidence="6" type="ORF">PGLA1383_LOCUS6272</name>
    <name evidence="8" type="ORF">PGLA2088_LOCUS28181</name>
</gene>
<proteinExistence type="inferred from homology"/>
<evidence type="ECO:0000313" key="9">
    <source>
        <dbReference type="Proteomes" id="UP000654075"/>
    </source>
</evidence>
<keyword evidence="3" id="KW-0560">Oxidoreductase</keyword>
<keyword evidence="9" id="KW-1185">Reference proteome</keyword>
<dbReference type="GO" id="GO:0005506">
    <property type="term" value="F:iron ion binding"/>
    <property type="evidence" value="ECO:0007669"/>
    <property type="project" value="InterPro"/>
</dbReference>